<feature type="compositionally biased region" description="Basic residues" evidence="1">
    <location>
        <begin position="49"/>
        <end position="58"/>
    </location>
</feature>
<keyword evidence="2" id="KW-0812">Transmembrane</keyword>
<dbReference type="HOGENOM" id="CLU_2971157_0_0_11"/>
<dbReference type="STRING" id="31964.CMS1100C"/>
<dbReference type="RefSeq" id="WP_012298502.1">
    <property type="nucleotide sequence ID" value="NC_010407.1"/>
</dbReference>
<protein>
    <submittedName>
        <fullName evidence="3">Uncharacterized protein</fullName>
    </submittedName>
</protein>
<feature type="region of interest" description="Disordered" evidence="1">
    <location>
        <begin position="28"/>
        <end position="58"/>
    </location>
</feature>
<sequence length="58" mass="6625">MILNFVLYPVMAIVAILIAFAVIGTRRSNPTQDAQDAVARERRAARKAERQRRRTERG</sequence>
<proteinExistence type="predicted"/>
<gene>
    <name evidence="3" type="ORF">CMS1100C</name>
</gene>
<evidence type="ECO:0000313" key="3">
    <source>
        <dbReference type="EMBL" id="CAQ01217.1"/>
    </source>
</evidence>
<dbReference type="GeneID" id="43501409"/>
<evidence type="ECO:0000256" key="2">
    <source>
        <dbReference type="SAM" id="Phobius"/>
    </source>
</evidence>
<organism evidence="3 4">
    <name type="scientific">Clavibacter sepedonicus</name>
    <name type="common">Clavibacter michiganensis subsp. sepedonicus</name>
    <dbReference type="NCBI Taxonomy" id="31964"/>
    <lineage>
        <taxon>Bacteria</taxon>
        <taxon>Bacillati</taxon>
        <taxon>Actinomycetota</taxon>
        <taxon>Actinomycetes</taxon>
        <taxon>Micrococcales</taxon>
        <taxon>Microbacteriaceae</taxon>
        <taxon>Clavibacter</taxon>
    </lineage>
</organism>
<feature type="transmembrane region" description="Helical" evidence="2">
    <location>
        <begin position="6"/>
        <end position="25"/>
    </location>
</feature>
<dbReference type="EMBL" id="AM849034">
    <property type="protein sequence ID" value="CAQ01217.1"/>
    <property type="molecule type" value="Genomic_DNA"/>
</dbReference>
<accession>B0RGG0</accession>
<dbReference type="AlphaFoldDB" id="B0RGG0"/>
<keyword evidence="2" id="KW-0472">Membrane</keyword>
<evidence type="ECO:0000256" key="1">
    <source>
        <dbReference type="SAM" id="MobiDB-lite"/>
    </source>
</evidence>
<keyword evidence="4" id="KW-1185">Reference proteome</keyword>
<dbReference type="Proteomes" id="UP000001318">
    <property type="component" value="Chromosome"/>
</dbReference>
<reference evidence="3 4" key="1">
    <citation type="journal article" date="2008" name="J. Bacteriol.">
        <title>Genome of the actinomycete plant pathogen Clavibacter michiganensis subsp. sepedonicus suggests recent niche adaptation.</title>
        <authorList>
            <person name="Bentley S.D."/>
            <person name="Corton C."/>
            <person name="Brown S.E."/>
            <person name="Barron A."/>
            <person name="Clark L."/>
            <person name="Doggett J."/>
            <person name="Harris B."/>
            <person name="Ormond D."/>
            <person name="Quail M.A."/>
            <person name="May G."/>
            <person name="Francis D."/>
            <person name="Knudson D."/>
            <person name="Parkhill J."/>
            <person name="Ishimaru C.A."/>
        </authorList>
    </citation>
    <scope>NUCLEOTIDE SEQUENCE [LARGE SCALE GENOMIC DNA]</scope>
    <source>
        <strain evidence="4">ATCC 33113 / DSM 20744 / JCM 9667 / LMG 2889 / ICMP 2535 / C-1</strain>
    </source>
</reference>
<name>B0RGG0_CLASE</name>
<keyword evidence="2" id="KW-1133">Transmembrane helix</keyword>
<evidence type="ECO:0000313" key="4">
    <source>
        <dbReference type="Proteomes" id="UP000001318"/>
    </source>
</evidence>
<feature type="compositionally biased region" description="Basic and acidic residues" evidence="1">
    <location>
        <begin position="38"/>
        <end position="48"/>
    </location>
</feature>
<dbReference type="KEGG" id="cms:CMS1100C"/>